<evidence type="ECO:0000313" key="2">
    <source>
        <dbReference type="EMBL" id="TWU41019.1"/>
    </source>
</evidence>
<feature type="signal peptide" evidence="1">
    <location>
        <begin position="1"/>
        <end position="29"/>
    </location>
</feature>
<dbReference type="OrthoDB" id="291230at2"/>
<gene>
    <name evidence="2" type="ORF">Poly41_18540</name>
</gene>
<organism evidence="2 3">
    <name type="scientific">Novipirellula artificiosorum</name>
    <dbReference type="NCBI Taxonomy" id="2528016"/>
    <lineage>
        <taxon>Bacteria</taxon>
        <taxon>Pseudomonadati</taxon>
        <taxon>Planctomycetota</taxon>
        <taxon>Planctomycetia</taxon>
        <taxon>Pirellulales</taxon>
        <taxon>Pirellulaceae</taxon>
        <taxon>Novipirellula</taxon>
    </lineage>
</organism>
<protein>
    <recommendedName>
        <fullName evidence="4">Secreted protein</fullName>
    </recommendedName>
</protein>
<evidence type="ECO:0008006" key="4">
    <source>
        <dbReference type="Google" id="ProtNLM"/>
    </source>
</evidence>
<dbReference type="RefSeq" id="WP_146525521.1">
    <property type="nucleotide sequence ID" value="NZ_SJPV01000002.1"/>
</dbReference>
<feature type="chain" id="PRO_5023084158" description="Secreted protein" evidence="1">
    <location>
        <begin position="30"/>
        <end position="70"/>
    </location>
</feature>
<accession>A0A5C6E1K8</accession>
<sequence precursor="true">MPKSIRSAASLFCLFLAVGLVVGCGSDDAGPHSTTNEIQSYLEENPDVVMTADDEPPSEEEQYRMSDAME</sequence>
<keyword evidence="3" id="KW-1185">Reference proteome</keyword>
<dbReference type="Proteomes" id="UP000319143">
    <property type="component" value="Unassembled WGS sequence"/>
</dbReference>
<evidence type="ECO:0000313" key="3">
    <source>
        <dbReference type="Proteomes" id="UP000319143"/>
    </source>
</evidence>
<reference evidence="2 3" key="1">
    <citation type="submission" date="2019-02" db="EMBL/GenBank/DDBJ databases">
        <title>Deep-cultivation of Planctomycetes and their phenomic and genomic characterization uncovers novel biology.</title>
        <authorList>
            <person name="Wiegand S."/>
            <person name="Jogler M."/>
            <person name="Boedeker C."/>
            <person name="Pinto D."/>
            <person name="Vollmers J."/>
            <person name="Rivas-Marin E."/>
            <person name="Kohn T."/>
            <person name="Peeters S.H."/>
            <person name="Heuer A."/>
            <person name="Rast P."/>
            <person name="Oberbeckmann S."/>
            <person name="Bunk B."/>
            <person name="Jeske O."/>
            <person name="Meyerdierks A."/>
            <person name="Storesund J.E."/>
            <person name="Kallscheuer N."/>
            <person name="Luecker S."/>
            <person name="Lage O.M."/>
            <person name="Pohl T."/>
            <person name="Merkel B.J."/>
            <person name="Hornburger P."/>
            <person name="Mueller R.-W."/>
            <person name="Bruemmer F."/>
            <person name="Labrenz M."/>
            <person name="Spormann A.M."/>
            <person name="Op Den Camp H."/>
            <person name="Overmann J."/>
            <person name="Amann R."/>
            <person name="Jetten M.S.M."/>
            <person name="Mascher T."/>
            <person name="Medema M.H."/>
            <person name="Devos D.P."/>
            <person name="Kaster A.-K."/>
            <person name="Ovreas L."/>
            <person name="Rohde M."/>
            <person name="Galperin M.Y."/>
            <person name="Jogler C."/>
        </authorList>
    </citation>
    <scope>NUCLEOTIDE SEQUENCE [LARGE SCALE GENOMIC DNA]</scope>
    <source>
        <strain evidence="2 3">Poly41</strain>
    </source>
</reference>
<dbReference type="EMBL" id="SJPV01000002">
    <property type="protein sequence ID" value="TWU41019.1"/>
    <property type="molecule type" value="Genomic_DNA"/>
</dbReference>
<dbReference type="AlphaFoldDB" id="A0A5C6E1K8"/>
<proteinExistence type="predicted"/>
<comment type="caution">
    <text evidence="2">The sequence shown here is derived from an EMBL/GenBank/DDBJ whole genome shotgun (WGS) entry which is preliminary data.</text>
</comment>
<evidence type="ECO:0000256" key="1">
    <source>
        <dbReference type="SAM" id="SignalP"/>
    </source>
</evidence>
<name>A0A5C6E1K8_9BACT</name>
<keyword evidence="1" id="KW-0732">Signal</keyword>
<dbReference type="PROSITE" id="PS51257">
    <property type="entry name" value="PROKAR_LIPOPROTEIN"/>
    <property type="match status" value="1"/>
</dbReference>